<dbReference type="PROSITE" id="PS51194">
    <property type="entry name" value="HELICASE_CTER"/>
    <property type="match status" value="1"/>
</dbReference>
<feature type="compositionally biased region" description="Basic residues" evidence="6">
    <location>
        <begin position="1204"/>
        <end position="1220"/>
    </location>
</feature>
<dbReference type="Gene3D" id="3.40.50.300">
    <property type="entry name" value="P-loop containing nucleotide triphosphate hydrolases"/>
    <property type="match status" value="2"/>
</dbReference>
<evidence type="ECO:0000256" key="1">
    <source>
        <dbReference type="ARBA" id="ARBA00004123"/>
    </source>
</evidence>
<feature type="compositionally biased region" description="Polar residues" evidence="6">
    <location>
        <begin position="10"/>
        <end position="41"/>
    </location>
</feature>
<evidence type="ECO:0000313" key="9">
    <source>
        <dbReference type="EMBL" id="CAG8983927.1"/>
    </source>
</evidence>
<feature type="region of interest" description="Disordered" evidence="6">
    <location>
        <begin position="1"/>
        <end position="71"/>
    </location>
</feature>
<dbReference type="CDD" id="cd18008">
    <property type="entry name" value="DEXDc_SHPRH-like"/>
    <property type="match status" value="1"/>
</dbReference>
<dbReference type="GO" id="GO:0005634">
    <property type="term" value="C:nucleus"/>
    <property type="evidence" value="ECO:0007669"/>
    <property type="project" value="UniProtKB-SubCell"/>
</dbReference>
<evidence type="ECO:0000259" key="8">
    <source>
        <dbReference type="PROSITE" id="PS51194"/>
    </source>
</evidence>
<evidence type="ECO:0000259" key="7">
    <source>
        <dbReference type="PROSITE" id="PS51192"/>
    </source>
</evidence>
<dbReference type="SMART" id="SM00487">
    <property type="entry name" value="DEXDc"/>
    <property type="match status" value="1"/>
</dbReference>
<feature type="compositionally biased region" description="Basic and acidic residues" evidence="6">
    <location>
        <begin position="1526"/>
        <end position="1546"/>
    </location>
</feature>
<dbReference type="InterPro" id="IPR049730">
    <property type="entry name" value="SNF2/RAD54-like_C"/>
</dbReference>
<organism evidence="9 10">
    <name type="scientific">Hymenoscyphus albidus</name>
    <dbReference type="NCBI Taxonomy" id="595503"/>
    <lineage>
        <taxon>Eukaryota</taxon>
        <taxon>Fungi</taxon>
        <taxon>Dikarya</taxon>
        <taxon>Ascomycota</taxon>
        <taxon>Pezizomycotina</taxon>
        <taxon>Leotiomycetes</taxon>
        <taxon>Helotiales</taxon>
        <taxon>Helotiaceae</taxon>
        <taxon>Hymenoscyphus</taxon>
    </lineage>
</organism>
<feature type="compositionally biased region" description="Low complexity" evidence="6">
    <location>
        <begin position="446"/>
        <end position="461"/>
    </location>
</feature>
<evidence type="ECO:0000256" key="6">
    <source>
        <dbReference type="SAM" id="MobiDB-lite"/>
    </source>
</evidence>
<dbReference type="InterPro" id="IPR012935">
    <property type="entry name" value="NuBaID_N"/>
</dbReference>
<feature type="compositionally biased region" description="Polar residues" evidence="6">
    <location>
        <begin position="465"/>
        <end position="475"/>
    </location>
</feature>
<dbReference type="Pfam" id="PF07967">
    <property type="entry name" value="zf-C3HC"/>
    <property type="match status" value="1"/>
</dbReference>
<feature type="compositionally biased region" description="Acidic residues" evidence="6">
    <location>
        <begin position="1318"/>
        <end position="1347"/>
    </location>
</feature>
<feature type="region of interest" description="Disordered" evidence="6">
    <location>
        <begin position="1526"/>
        <end position="1581"/>
    </location>
</feature>
<dbReference type="PANTHER" id="PTHR45626:SF14">
    <property type="entry name" value="ATP-DEPENDENT DNA HELICASE (EUROFUNG)"/>
    <property type="match status" value="1"/>
</dbReference>
<dbReference type="Proteomes" id="UP000701801">
    <property type="component" value="Unassembled WGS sequence"/>
</dbReference>
<dbReference type="GO" id="GO:0008094">
    <property type="term" value="F:ATP-dependent activity, acting on DNA"/>
    <property type="evidence" value="ECO:0007669"/>
    <property type="project" value="TreeGrafter"/>
</dbReference>
<comment type="caution">
    <text evidence="9">The sequence shown here is derived from an EMBL/GenBank/DDBJ whole genome shotgun (WGS) entry which is preliminary data.</text>
</comment>
<sequence length="1581" mass="175548">MNATKRKFNTLLNGIGNKSTTSLASTKDVNNDLTSPNSPDSQSKKRRTSSSHSDALSKALPSTITPVKPHGKSLVAKLSSGTAMSHRKSLSSTTAALDTSTPKYAPWDRGEFLKRLKSFSSLANWTPKPARVNEVEWAKRGWICQKSERVRCCLCHVEILVGLNKKEVDGKEEPVYVAQNIEDALVDKYVELIITSHDEDCLWRQRGCDASIFKLPLTHAPTALETLRERYNQISSRKDSLPYMFNMKSPPELDLDLVLSYLPSNFFGDSGAGVNRVAFTMALFGWEGHAHERLGDQPGSVSCHACFRVLGLWLFKSKEVNAAGEETVGAVVNNLDPITEHRDYCPWRNSASQNGLRALKTGSTALPGWETLMRVLKNDYYLRTGKERISTPKKGTAAPVTTDATGVDAEGNLGEAEDSKSRDEKDKERGSSGFAPHNNLGSTEAPSFRSSSPNKNKSKQPYLNRPSTTWESPNLPSLPRETLTPVKPFRIQSLSDIGDSSSLFSTPDEKSFQFTKGTSWADSDSPVPFVFGAYDDSPESSTNHKMVNERNPANGHLQPHAPNQQARQMADNTYKAPASSAHQFGQPSIPNSPLHKPHASQSSMFIQPKSRPELHRDSDKPAHPHFQAIKDATKDVVRNAMHHAHIPRAPGAYNAPVAAPPPSATMYTTTQAAPKPSFSSFGGTSGFSSANYGNNYVDLTLSNHRATEDDYDPFSFVDPAKAQADLKALFEGVMEDDDGKPRTRLRKKKKAAEVDSLTAKIKGLDVEDEEEKFEVEEEEDDGTVEGIKVKLLPHQTEGLDWLIARELGRSKKKGKAPKGGILADDMGLGKTLQSIALIISNPKPTDAAGLAERKINSVVDKCTLVVAPLALIRQWEAEIKDKVESSHSLRVIVHHGPQRTKKFSDLKKYDVVITTYQILVSEFNNSSDQDDGLKTGCFGLHWYRVILDEAHTIKNRNAKATQACYALRSEYRWCLTGTPLQNNLDELQSLIKFLRIPPYDDLREFKDQIDKPMKNGRGDLALKRLRAILVTFMLRRTKSILMKDGALNPGGKPSAPGAASTTGFKVTERKIVKIAAEFSPEERRFYERLEARTDASIEQMMSGEKVNYASALVMLLRLRQACNHPKLVGGNLAKDSDALTTESAAQKSKSASKEIDEMADMFGNMGMESKKCEVCQIELGKQALQDGAIRCLDCEEDLEAVTKPKSRKDKKEKKKKHHRKERSESQTVSRKPRNRNIVIDSDDEEDEEEANGKWLVPEDQHGSLKLGKAGGTADENAEGGGEWLDSDDDDSFPDLKQLGKGKPKAKVEDSETESGSGSEEDEESDQTSETDSDEEVEDEFGTDEEAELATIVTSTKITHLIKILGKEITEHKFIVFSQFTSMLDVIEPFLRQKGFKFTRYDGKMKNDLREASLERLRNDKSCRILLCSLKCGSLGLNLTAATRVVILEPFWNPFVEEQAIDRVHRLTQKTDVIVYKITVEDSVEERILDLQEKKRELAKQTIEGGGKGGVGKLGMKEILSLFKRDAEHSHPVSHHPDLSQKPRILKEMGPTSSTDVSRERKPTPPMRSGTAKEDTVYGRRW</sequence>
<dbReference type="Pfam" id="PF00271">
    <property type="entry name" value="Helicase_C"/>
    <property type="match status" value="1"/>
</dbReference>
<dbReference type="GO" id="GO:0016787">
    <property type="term" value="F:hydrolase activity"/>
    <property type="evidence" value="ECO:0007669"/>
    <property type="project" value="UniProtKB-KW"/>
</dbReference>
<name>A0A9N9QDW3_9HELO</name>
<dbReference type="GO" id="GO:0005524">
    <property type="term" value="F:ATP binding"/>
    <property type="evidence" value="ECO:0007669"/>
    <property type="project" value="UniProtKB-KW"/>
</dbReference>
<feature type="region of interest" description="Disordered" evidence="6">
    <location>
        <begin position="391"/>
        <end position="484"/>
    </location>
</feature>
<dbReference type="EMBL" id="CAJVRM010000744">
    <property type="protein sequence ID" value="CAG8983927.1"/>
    <property type="molecule type" value="Genomic_DNA"/>
</dbReference>
<evidence type="ECO:0000256" key="4">
    <source>
        <dbReference type="ARBA" id="ARBA00022840"/>
    </source>
</evidence>
<dbReference type="InterPro" id="IPR014001">
    <property type="entry name" value="Helicase_ATP-bd"/>
</dbReference>
<feature type="region of interest" description="Disordered" evidence="6">
    <location>
        <begin position="1203"/>
        <end position="1347"/>
    </location>
</feature>
<feature type="compositionally biased region" description="Polar residues" evidence="6">
    <location>
        <begin position="561"/>
        <end position="571"/>
    </location>
</feature>
<comment type="subcellular location">
    <subcellularLocation>
        <location evidence="1">Nucleus</location>
    </subcellularLocation>
</comment>
<dbReference type="Pfam" id="PF08600">
    <property type="entry name" value="NuBaID_C"/>
    <property type="match status" value="1"/>
</dbReference>
<evidence type="ECO:0000256" key="5">
    <source>
        <dbReference type="ARBA" id="ARBA00023242"/>
    </source>
</evidence>
<keyword evidence="3" id="KW-0378">Hydrolase</keyword>
<feature type="compositionally biased region" description="Polar residues" evidence="6">
    <location>
        <begin position="50"/>
        <end position="65"/>
    </location>
</feature>
<evidence type="ECO:0000256" key="2">
    <source>
        <dbReference type="ARBA" id="ARBA00022741"/>
    </source>
</evidence>
<dbReference type="Pfam" id="PF00176">
    <property type="entry name" value="SNF2-rel_dom"/>
    <property type="match status" value="1"/>
</dbReference>
<dbReference type="InterPro" id="IPR050628">
    <property type="entry name" value="SNF2_RAD54_helicase_TF"/>
</dbReference>
<keyword evidence="2" id="KW-0547">Nucleotide-binding</keyword>
<accession>A0A9N9QDW3</accession>
<dbReference type="SUPFAM" id="SSF52540">
    <property type="entry name" value="P-loop containing nucleoside triphosphate hydrolases"/>
    <property type="match status" value="2"/>
</dbReference>
<proteinExistence type="predicted"/>
<dbReference type="InterPro" id="IPR038718">
    <property type="entry name" value="SNF2-like_sf"/>
</dbReference>
<feature type="compositionally biased region" description="Basic and acidic residues" evidence="6">
    <location>
        <begin position="1570"/>
        <end position="1581"/>
    </location>
</feature>
<dbReference type="SMART" id="SM00490">
    <property type="entry name" value="HELICc"/>
    <property type="match status" value="1"/>
</dbReference>
<dbReference type="OrthoDB" id="423559at2759"/>
<feature type="region of interest" description="Disordered" evidence="6">
    <location>
        <begin position="497"/>
        <end position="519"/>
    </location>
</feature>
<feature type="compositionally biased region" description="Polar residues" evidence="6">
    <location>
        <begin position="580"/>
        <end position="591"/>
    </location>
</feature>
<dbReference type="GO" id="GO:0006281">
    <property type="term" value="P:DNA repair"/>
    <property type="evidence" value="ECO:0007669"/>
    <property type="project" value="TreeGrafter"/>
</dbReference>
<feature type="region of interest" description="Disordered" evidence="6">
    <location>
        <begin position="535"/>
        <end position="602"/>
    </location>
</feature>
<evidence type="ECO:0000256" key="3">
    <source>
        <dbReference type="ARBA" id="ARBA00022801"/>
    </source>
</evidence>
<dbReference type="InterPro" id="IPR001650">
    <property type="entry name" value="Helicase_C-like"/>
</dbReference>
<evidence type="ECO:0000313" key="10">
    <source>
        <dbReference type="Proteomes" id="UP000701801"/>
    </source>
</evidence>
<feature type="domain" description="Helicase ATP-binding" evidence="7">
    <location>
        <begin position="811"/>
        <end position="997"/>
    </location>
</feature>
<dbReference type="FunFam" id="3.40.50.10810:FF:000053">
    <property type="entry name" value="SNF2 family helicase/ATPase, putative"/>
    <property type="match status" value="1"/>
</dbReference>
<dbReference type="CDD" id="cd18793">
    <property type="entry name" value="SF2_C_SNF"/>
    <property type="match status" value="1"/>
</dbReference>
<dbReference type="InterPro" id="IPR027417">
    <property type="entry name" value="P-loop_NTPase"/>
</dbReference>
<keyword evidence="4" id="KW-0067">ATP-binding</keyword>
<feature type="compositionally biased region" description="Basic and acidic residues" evidence="6">
    <location>
        <begin position="417"/>
        <end position="430"/>
    </location>
</feature>
<feature type="compositionally biased region" description="Acidic residues" evidence="6">
    <location>
        <begin position="1240"/>
        <end position="1249"/>
    </location>
</feature>
<dbReference type="InterPro" id="IPR013909">
    <property type="entry name" value="NuBaID_C"/>
</dbReference>
<dbReference type="PANTHER" id="PTHR45626">
    <property type="entry name" value="TRANSCRIPTION TERMINATION FACTOR 2-RELATED"/>
    <property type="match status" value="1"/>
</dbReference>
<dbReference type="GO" id="GO:0008270">
    <property type="term" value="F:zinc ion binding"/>
    <property type="evidence" value="ECO:0007669"/>
    <property type="project" value="InterPro"/>
</dbReference>
<dbReference type="Gene3D" id="3.40.50.10810">
    <property type="entry name" value="Tandem AAA-ATPase domain"/>
    <property type="match status" value="1"/>
</dbReference>
<feature type="domain" description="Helicase C-terminal" evidence="8">
    <location>
        <begin position="1356"/>
        <end position="1510"/>
    </location>
</feature>
<protein>
    <submittedName>
        <fullName evidence="9">Uncharacterized protein</fullName>
    </submittedName>
</protein>
<keyword evidence="10" id="KW-1185">Reference proteome</keyword>
<dbReference type="PROSITE" id="PS51192">
    <property type="entry name" value="HELICASE_ATP_BIND_1"/>
    <property type="match status" value="1"/>
</dbReference>
<dbReference type="InterPro" id="IPR000330">
    <property type="entry name" value="SNF2_N"/>
</dbReference>
<reference evidence="9" key="1">
    <citation type="submission" date="2021-07" db="EMBL/GenBank/DDBJ databases">
        <authorList>
            <person name="Durling M."/>
        </authorList>
    </citation>
    <scope>NUCLEOTIDE SEQUENCE</scope>
</reference>
<gene>
    <name evidence="9" type="ORF">HYALB_00006894</name>
</gene>
<keyword evidence="5" id="KW-0539">Nucleus</keyword>